<evidence type="ECO:0000313" key="3">
    <source>
        <dbReference type="EMBL" id="CDJ59445.1"/>
    </source>
</evidence>
<protein>
    <recommendedName>
        <fullName evidence="5">Transmembrane protein</fullName>
    </recommendedName>
</protein>
<dbReference type="OMA" id="CIAHDET"/>
<feature type="region of interest" description="Disordered" evidence="1">
    <location>
        <begin position="312"/>
        <end position="346"/>
    </location>
</feature>
<feature type="compositionally biased region" description="Low complexity" evidence="1">
    <location>
        <begin position="267"/>
        <end position="281"/>
    </location>
</feature>
<name>U6MCQ5_EIMMA</name>
<dbReference type="AlphaFoldDB" id="U6MCQ5"/>
<organism evidence="3 4">
    <name type="scientific">Eimeria maxima</name>
    <name type="common">Coccidian parasite</name>
    <dbReference type="NCBI Taxonomy" id="5804"/>
    <lineage>
        <taxon>Eukaryota</taxon>
        <taxon>Sar</taxon>
        <taxon>Alveolata</taxon>
        <taxon>Apicomplexa</taxon>
        <taxon>Conoidasida</taxon>
        <taxon>Coccidia</taxon>
        <taxon>Eucoccidiorida</taxon>
        <taxon>Eimeriorina</taxon>
        <taxon>Eimeriidae</taxon>
        <taxon>Eimeria</taxon>
    </lineage>
</organism>
<evidence type="ECO:0000256" key="1">
    <source>
        <dbReference type="SAM" id="MobiDB-lite"/>
    </source>
</evidence>
<evidence type="ECO:0008006" key="5">
    <source>
        <dbReference type="Google" id="ProtNLM"/>
    </source>
</evidence>
<dbReference type="OrthoDB" id="348496at2759"/>
<dbReference type="RefSeq" id="XP_013336093.1">
    <property type="nucleotide sequence ID" value="XM_013480639.1"/>
</dbReference>
<keyword evidence="2" id="KW-0472">Membrane</keyword>
<reference evidence="3" key="2">
    <citation type="submission" date="2013-10" db="EMBL/GenBank/DDBJ databases">
        <authorList>
            <person name="Aslett M."/>
        </authorList>
    </citation>
    <scope>NUCLEOTIDE SEQUENCE [LARGE SCALE GENOMIC DNA]</scope>
    <source>
        <strain evidence="3">Weybridge</strain>
    </source>
</reference>
<reference evidence="3" key="1">
    <citation type="submission" date="2013-10" db="EMBL/GenBank/DDBJ databases">
        <title>Genomic analysis of the causative agents of coccidiosis in chickens.</title>
        <authorList>
            <person name="Reid A.J."/>
            <person name="Blake D."/>
            <person name="Billington K."/>
            <person name="Browne H."/>
            <person name="Dunn M."/>
            <person name="Hung S."/>
            <person name="Kawahara F."/>
            <person name="Miranda-Saavedra D."/>
            <person name="Mourier T."/>
            <person name="Nagra H."/>
            <person name="Otto T.D."/>
            <person name="Rawlings N."/>
            <person name="Sanchez A."/>
            <person name="Sanders M."/>
            <person name="Subramaniam C."/>
            <person name="Tay Y."/>
            <person name="Dear P."/>
            <person name="Doerig C."/>
            <person name="Gruber A."/>
            <person name="Parkinson J."/>
            <person name="Shirley M."/>
            <person name="Wan K.L."/>
            <person name="Berriman M."/>
            <person name="Tomley F."/>
            <person name="Pain A."/>
        </authorList>
    </citation>
    <scope>NUCLEOTIDE SEQUENCE [LARGE SCALE GENOMIC DNA]</scope>
    <source>
        <strain evidence="3">Weybridge</strain>
    </source>
</reference>
<feature type="transmembrane region" description="Helical" evidence="2">
    <location>
        <begin position="48"/>
        <end position="66"/>
    </location>
</feature>
<keyword evidence="2" id="KW-1133">Transmembrane helix</keyword>
<feature type="region of interest" description="Disordered" evidence="1">
    <location>
        <begin position="264"/>
        <end position="289"/>
    </location>
</feature>
<accession>U6MCQ5</accession>
<feature type="region of interest" description="Disordered" evidence="1">
    <location>
        <begin position="82"/>
        <end position="108"/>
    </location>
</feature>
<feature type="compositionally biased region" description="Basic and acidic residues" evidence="1">
    <location>
        <begin position="320"/>
        <end position="332"/>
    </location>
</feature>
<evidence type="ECO:0000256" key="2">
    <source>
        <dbReference type="SAM" id="Phobius"/>
    </source>
</evidence>
<keyword evidence="2" id="KW-0812">Transmembrane</keyword>
<dbReference type="GeneID" id="25336205"/>
<feature type="region of interest" description="Disordered" evidence="1">
    <location>
        <begin position="127"/>
        <end position="147"/>
    </location>
</feature>
<dbReference type="VEuPathDB" id="ToxoDB:EMWEY_00022190"/>
<feature type="compositionally biased region" description="Polar residues" evidence="1">
    <location>
        <begin position="333"/>
        <end position="346"/>
    </location>
</feature>
<sequence length="595" mass="65104">MESQTHSAMAIRPYVEQLGASFLTATNAAASKLSSHRGRRLWSRSRRYVLPASLASVVAVVMLIFLCNAIQKKNHALHSRARQISASDRPNGLHEGVCGNESDVGTGEMNSQASHVVAFLSEPSIQGTAASRREPPASVGSPEEHPQAAFAQLPPNIPVLGRTDAAPWDLTAFSPAQLQLDATPRGLTAFSPAHLQLVSVDLTPTEPVVPSRTGATPFLLVSFIPAEPHLASPNTTPIGFPVPVRAVPPWSSVSHSPAQPSVLSSNVTTASAGPSGAAAVPSLRVPRRPPGWMTGQRSRELHAAEALLQLSMSRPSLEPKSVESERQAEDRAQPSTSTQSQETLQMQSPVALTAKHKRWVSPFGRFIAPPRAGDPSISSHLFCHLPEVDSSKRLRPLNPVAALCEGFSRRKLALLLERARDFLARPTLTPAELEGITHVSEQLCSCIAHDETSLDDLPIRPLTEHLGLQFLALDVIVATLQLLGQPPEGPWWEKVISSVPQYIPSISAPVYNLRVKTHYTKFLAQELMDALQILKTGKRPSDSTLVWLKRMLFCSEYSPRRFRAPFYDDWRRDEARFARLNQQPTEEHVDGRSLR</sequence>
<proteinExistence type="predicted"/>
<gene>
    <name evidence="3" type="ORF">EMWEY_00022190</name>
</gene>
<dbReference type="Proteomes" id="UP000030763">
    <property type="component" value="Unassembled WGS sequence"/>
</dbReference>
<dbReference type="EMBL" id="HG720415">
    <property type="protein sequence ID" value="CDJ59445.1"/>
    <property type="molecule type" value="Genomic_DNA"/>
</dbReference>
<evidence type="ECO:0000313" key="4">
    <source>
        <dbReference type="Proteomes" id="UP000030763"/>
    </source>
</evidence>
<keyword evidence="4" id="KW-1185">Reference proteome</keyword>